<dbReference type="EMBL" id="VRZA01000007">
    <property type="protein sequence ID" value="TXS90767.1"/>
    <property type="molecule type" value="Genomic_DNA"/>
</dbReference>
<proteinExistence type="predicted"/>
<dbReference type="Proteomes" id="UP000321039">
    <property type="component" value="Unassembled WGS sequence"/>
</dbReference>
<keyword evidence="2" id="KW-1185">Reference proteome</keyword>
<evidence type="ECO:0000313" key="1">
    <source>
        <dbReference type="EMBL" id="TXS90767.1"/>
    </source>
</evidence>
<gene>
    <name evidence="1" type="ORF">FV139_17470</name>
</gene>
<dbReference type="InterPro" id="IPR038086">
    <property type="entry name" value="DUF2789_sf"/>
</dbReference>
<dbReference type="RefSeq" id="WP_148069765.1">
    <property type="nucleotide sequence ID" value="NZ_VRZA01000007.1"/>
</dbReference>
<dbReference type="InterPro" id="IPR021250">
    <property type="entry name" value="DUF2789"/>
</dbReference>
<dbReference type="Gene3D" id="1.10.10.1130">
    <property type="entry name" value="Uncharacterised protein PF10982, DUF2789"/>
    <property type="match status" value="1"/>
</dbReference>
<sequence length="76" mass="8647">MEPAFHSMPSLFEQLGLPSGDSEIAAFIDRHVLPPNVPLADANFWNEGQARFLRDCLEEDADWAEVVDHLDARLRR</sequence>
<accession>A0A5C8ZTI3</accession>
<name>A0A5C8ZTI3_9GAMM</name>
<dbReference type="AlphaFoldDB" id="A0A5C8ZTI3"/>
<organism evidence="1 2">
    <name type="scientific">Parahaliea maris</name>
    <dbReference type="NCBI Taxonomy" id="2716870"/>
    <lineage>
        <taxon>Bacteria</taxon>
        <taxon>Pseudomonadati</taxon>
        <taxon>Pseudomonadota</taxon>
        <taxon>Gammaproteobacteria</taxon>
        <taxon>Cellvibrionales</taxon>
        <taxon>Halieaceae</taxon>
        <taxon>Parahaliea</taxon>
    </lineage>
</organism>
<dbReference type="Pfam" id="PF10982">
    <property type="entry name" value="DUF2789"/>
    <property type="match status" value="1"/>
</dbReference>
<comment type="caution">
    <text evidence="1">The sequence shown here is derived from an EMBL/GenBank/DDBJ whole genome shotgun (WGS) entry which is preliminary data.</text>
</comment>
<protein>
    <submittedName>
        <fullName evidence="1">DUF2789 domain-containing protein</fullName>
    </submittedName>
</protein>
<evidence type="ECO:0000313" key="2">
    <source>
        <dbReference type="Proteomes" id="UP000321039"/>
    </source>
</evidence>
<reference evidence="1 2" key="1">
    <citation type="submission" date="2019-08" db="EMBL/GenBank/DDBJ databases">
        <title>Parahaliea maris sp. nov., isolated from the surface seawater.</title>
        <authorList>
            <person name="Liu Y."/>
        </authorList>
    </citation>
    <scope>NUCLEOTIDE SEQUENCE [LARGE SCALE GENOMIC DNA]</scope>
    <source>
        <strain evidence="1 2">HSLHS9</strain>
    </source>
</reference>